<protein>
    <submittedName>
        <fullName evidence="4">Aminotransferase class III-fold pyridoxal phosphate-dependent enzyme</fullName>
    </submittedName>
</protein>
<keyword evidence="4" id="KW-0032">Aminotransferase</keyword>
<evidence type="ECO:0000256" key="1">
    <source>
        <dbReference type="ARBA" id="ARBA00001933"/>
    </source>
</evidence>
<keyword evidence="4" id="KW-0808">Transferase</keyword>
<gene>
    <name evidence="4" type="ORF">H8718_14625</name>
</gene>
<dbReference type="Proteomes" id="UP000655830">
    <property type="component" value="Unassembled WGS sequence"/>
</dbReference>
<accession>A0A926EI83</accession>
<dbReference type="RefSeq" id="WP_249333465.1">
    <property type="nucleotide sequence ID" value="NZ_JACRSY010000027.1"/>
</dbReference>
<evidence type="ECO:0000313" key="4">
    <source>
        <dbReference type="EMBL" id="MBC8580753.1"/>
    </source>
</evidence>
<dbReference type="SUPFAM" id="SSF53383">
    <property type="entry name" value="PLP-dependent transferases"/>
    <property type="match status" value="1"/>
</dbReference>
<reference evidence="4" key="1">
    <citation type="submission" date="2020-08" db="EMBL/GenBank/DDBJ databases">
        <title>Genome public.</title>
        <authorList>
            <person name="Liu C."/>
            <person name="Sun Q."/>
        </authorList>
    </citation>
    <scope>NUCLEOTIDE SEQUENCE</scope>
    <source>
        <strain evidence="4">NSJ-12</strain>
    </source>
</reference>
<dbReference type="EMBL" id="JACRSY010000027">
    <property type="protein sequence ID" value="MBC8580753.1"/>
    <property type="molecule type" value="Genomic_DNA"/>
</dbReference>
<dbReference type="GO" id="GO:0030170">
    <property type="term" value="F:pyridoxal phosphate binding"/>
    <property type="evidence" value="ECO:0007669"/>
    <property type="project" value="InterPro"/>
</dbReference>
<evidence type="ECO:0000256" key="2">
    <source>
        <dbReference type="ARBA" id="ARBA00022898"/>
    </source>
</evidence>
<dbReference type="InterPro" id="IPR015421">
    <property type="entry name" value="PyrdxlP-dep_Trfase_major"/>
</dbReference>
<dbReference type="InterPro" id="IPR015422">
    <property type="entry name" value="PyrdxlP-dep_Trfase_small"/>
</dbReference>
<name>A0A926EI83_9FIRM</name>
<dbReference type="GO" id="GO:0008483">
    <property type="term" value="F:transaminase activity"/>
    <property type="evidence" value="ECO:0007669"/>
    <property type="project" value="UniProtKB-KW"/>
</dbReference>
<comment type="similarity">
    <text evidence="3">Belongs to the class-III pyridoxal-phosphate-dependent aminotransferase family.</text>
</comment>
<evidence type="ECO:0000313" key="5">
    <source>
        <dbReference type="Proteomes" id="UP000655830"/>
    </source>
</evidence>
<organism evidence="4 5">
    <name type="scientific">Zhenhengia yiwuensis</name>
    <dbReference type="NCBI Taxonomy" id="2763666"/>
    <lineage>
        <taxon>Bacteria</taxon>
        <taxon>Bacillati</taxon>
        <taxon>Bacillota</taxon>
        <taxon>Clostridia</taxon>
        <taxon>Lachnospirales</taxon>
        <taxon>Lachnospiraceae</taxon>
        <taxon>Zhenhengia</taxon>
    </lineage>
</organism>
<evidence type="ECO:0000256" key="3">
    <source>
        <dbReference type="RuleBase" id="RU003560"/>
    </source>
</evidence>
<dbReference type="Pfam" id="PF00202">
    <property type="entry name" value="Aminotran_3"/>
    <property type="match status" value="1"/>
</dbReference>
<comment type="cofactor">
    <cofactor evidence="1">
        <name>pyridoxal 5'-phosphate</name>
        <dbReference type="ChEBI" id="CHEBI:597326"/>
    </cofactor>
</comment>
<keyword evidence="5" id="KW-1185">Reference proteome</keyword>
<proteinExistence type="inferred from homology"/>
<keyword evidence="2 3" id="KW-0663">Pyridoxal phosphate</keyword>
<dbReference type="AlphaFoldDB" id="A0A926EI83"/>
<dbReference type="InterPro" id="IPR015424">
    <property type="entry name" value="PyrdxlP-dep_Trfase"/>
</dbReference>
<comment type="caution">
    <text evidence="4">The sequence shown here is derived from an EMBL/GenBank/DDBJ whole genome shotgun (WGS) entry which is preliminary data.</text>
</comment>
<dbReference type="PANTHER" id="PTHR43713:SF3">
    <property type="entry name" value="GLUTAMATE-1-SEMIALDEHYDE 2,1-AMINOMUTASE 1, CHLOROPLASTIC-RELATED"/>
    <property type="match status" value="1"/>
</dbReference>
<sequence length="360" mass="41728">MSEKQVIYVDDWNCVYRQIPYCIVENSRKIIERGIFYQNRELYQELGLKLKKELGSLGEYEIINYLSGSQAIDNAVIICKKYLNITAIIKMKHVYHGIDMMQVEENTAQYMDLPLEFILIDKNKRLDISSIISCRNGLVIIEPMYLFAKYGEKANKMIHSIYDAARKNNHLILFDEVRSGVWSMGTFLYAQQFEQVVPDIICFSKGLGLGVATSVACFLKDRFEDKKILKNEDIIKSNLSLSELAMQRANDLLDYCMKEKTTVLAQINAFEKKMKESFQACINKTFIEEIHIRGLVYIIVFSKDVNKSKCQLFRQYLLANGIIVRHIEENLLYLNFAIDSLFEEIDVVTQKICEALEVLC</sequence>
<dbReference type="InterPro" id="IPR005814">
    <property type="entry name" value="Aminotrans_3"/>
</dbReference>
<dbReference type="Gene3D" id="3.90.1150.10">
    <property type="entry name" value="Aspartate Aminotransferase, domain 1"/>
    <property type="match status" value="1"/>
</dbReference>
<dbReference type="Gene3D" id="3.40.640.10">
    <property type="entry name" value="Type I PLP-dependent aspartate aminotransferase-like (Major domain)"/>
    <property type="match status" value="1"/>
</dbReference>
<dbReference type="PANTHER" id="PTHR43713">
    <property type="entry name" value="GLUTAMATE-1-SEMIALDEHYDE 2,1-AMINOMUTASE"/>
    <property type="match status" value="1"/>
</dbReference>